<keyword evidence="3" id="KW-1185">Reference proteome</keyword>
<name>A0A4Q7J3R7_9PSEU</name>
<dbReference type="Proteomes" id="UP000292003">
    <property type="component" value="Unassembled WGS sequence"/>
</dbReference>
<dbReference type="SMART" id="SM00530">
    <property type="entry name" value="HTH_XRE"/>
    <property type="match status" value="1"/>
</dbReference>
<dbReference type="EMBL" id="SFCC01000010">
    <property type="protein sequence ID" value="RZQ62150.1"/>
    <property type="molecule type" value="Genomic_DNA"/>
</dbReference>
<dbReference type="GO" id="GO:0003677">
    <property type="term" value="F:DNA binding"/>
    <property type="evidence" value="ECO:0007669"/>
    <property type="project" value="InterPro"/>
</dbReference>
<dbReference type="Pfam" id="PF13560">
    <property type="entry name" value="HTH_31"/>
    <property type="match status" value="1"/>
</dbReference>
<accession>A0A4Q7J3R7</accession>
<protein>
    <submittedName>
        <fullName evidence="2">XRE family transcriptional regulator</fullName>
    </submittedName>
</protein>
<dbReference type="RefSeq" id="WP_130477243.1">
    <property type="nucleotide sequence ID" value="NZ_SFCC01000010.1"/>
</dbReference>
<dbReference type="Pfam" id="PF17765">
    <property type="entry name" value="MLTR_LBD"/>
    <property type="match status" value="1"/>
</dbReference>
<dbReference type="InterPro" id="IPR041413">
    <property type="entry name" value="MLTR_LBD"/>
</dbReference>
<dbReference type="InterPro" id="IPR001387">
    <property type="entry name" value="Cro/C1-type_HTH"/>
</dbReference>
<comment type="caution">
    <text evidence="2">The sequence shown here is derived from an EMBL/GenBank/DDBJ whole genome shotgun (WGS) entry which is preliminary data.</text>
</comment>
<organism evidence="2 3">
    <name type="scientific">Amycolatopsis suaedae</name>
    <dbReference type="NCBI Taxonomy" id="2510978"/>
    <lineage>
        <taxon>Bacteria</taxon>
        <taxon>Bacillati</taxon>
        <taxon>Actinomycetota</taxon>
        <taxon>Actinomycetes</taxon>
        <taxon>Pseudonocardiales</taxon>
        <taxon>Pseudonocardiaceae</taxon>
        <taxon>Amycolatopsis</taxon>
    </lineage>
</organism>
<dbReference type="Gene3D" id="3.30.450.180">
    <property type="match status" value="1"/>
</dbReference>
<dbReference type="CDD" id="cd00093">
    <property type="entry name" value="HTH_XRE"/>
    <property type="match status" value="1"/>
</dbReference>
<reference evidence="2 3" key="1">
    <citation type="submission" date="2019-02" db="EMBL/GenBank/DDBJ databases">
        <title>Draft genome sequence of Amycolatopsis sp. 8-3EHSu isolated from roots of Suaeda maritima.</title>
        <authorList>
            <person name="Duangmal K."/>
            <person name="Chantavorakit T."/>
        </authorList>
    </citation>
    <scope>NUCLEOTIDE SEQUENCE [LARGE SCALE GENOMIC DNA]</scope>
    <source>
        <strain evidence="2 3">8-3EHSu</strain>
    </source>
</reference>
<proteinExistence type="predicted"/>
<dbReference type="Gene3D" id="1.10.260.40">
    <property type="entry name" value="lambda repressor-like DNA-binding domains"/>
    <property type="match status" value="1"/>
</dbReference>
<evidence type="ECO:0000313" key="2">
    <source>
        <dbReference type="EMBL" id="RZQ62150.1"/>
    </source>
</evidence>
<gene>
    <name evidence="2" type="ORF">EWH70_21500</name>
</gene>
<dbReference type="AlphaFoldDB" id="A0A4Q7J3R7"/>
<dbReference type="PANTHER" id="PTHR35010:SF2">
    <property type="entry name" value="BLL4672 PROTEIN"/>
    <property type="match status" value="1"/>
</dbReference>
<sequence>MRRRVLGHFLRSRRERITPEQVGLPPGGRRRTPGLRREEVAQLAGVGVTWYTWLEQGRDIRASEQVLDAVSRTLRLDPHERAHLFRLAGAREVLPLDGDSAAVTPPVRRMLAKLEPFPAVVQNTRTDILAFNRGYDWLTDIGRRPFDQRNSLRLCFLDPDWKARIADWPESMPRFVAQFRGAMATHVAEPGWKCLVKELRRESPEFLAMWNQHEVRGVHSLTKSFDHPEAGYLRFEFTYLWFGQRSEVRLATFTPADEATQAKLPVFPPEGD</sequence>
<feature type="domain" description="HTH cro/C1-type" evidence="1">
    <location>
        <begin position="9"/>
        <end position="81"/>
    </location>
</feature>
<dbReference type="PANTHER" id="PTHR35010">
    <property type="entry name" value="BLL4672 PROTEIN-RELATED"/>
    <property type="match status" value="1"/>
</dbReference>
<evidence type="ECO:0000313" key="3">
    <source>
        <dbReference type="Proteomes" id="UP000292003"/>
    </source>
</evidence>
<evidence type="ECO:0000259" key="1">
    <source>
        <dbReference type="SMART" id="SM00530"/>
    </source>
</evidence>
<dbReference type="OrthoDB" id="4790304at2"/>
<dbReference type="InterPro" id="IPR010982">
    <property type="entry name" value="Lambda_DNA-bd_dom_sf"/>
</dbReference>